<comment type="caution">
    <text evidence="1">The sequence shown here is derived from an EMBL/GenBank/DDBJ whole genome shotgun (WGS) entry which is preliminary data.</text>
</comment>
<organism evidence="1 2">
    <name type="scientific">Dunaliella salina</name>
    <name type="common">Green alga</name>
    <name type="synonym">Protococcus salinus</name>
    <dbReference type="NCBI Taxonomy" id="3046"/>
    <lineage>
        <taxon>Eukaryota</taxon>
        <taxon>Viridiplantae</taxon>
        <taxon>Chlorophyta</taxon>
        <taxon>core chlorophytes</taxon>
        <taxon>Chlorophyceae</taxon>
        <taxon>CS clade</taxon>
        <taxon>Chlamydomonadales</taxon>
        <taxon>Dunaliellaceae</taxon>
        <taxon>Dunaliella</taxon>
    </lineage>
</organism>
<protein>
    <recommendedName>
        <fullName evidence="3">Encoded protein</fullName>
    </recommendedName>
</protein>
<dbReference type="Proteomes" id="UP000815325">
    <property type="component" value="Unassembled WGS sequence"/>
</dbReference>
<evidence type="ECO:0008006" key="3">
    <source>
        <dbReference type="Google" id="ProtNLM"/>
    </source>
</evidence>
<sequence>MQQIQITAPPYQSRLSRRRTPNLFLQKHHASTTDLDIVLDPKLTMLQKPGKHSEALSKQSKNKEIRCYSNTCSMSKTVLNFGVKCQQWRILPVLTAEVLTLLLHEKSLEDTT</sequence>
<evidence type="ECO:0000313" key="1">
    <source>
        <dbReference type="EMBL" id="KAF5826586.1"/>
    </source>
</evidence>
<reference evidence="1" key="1">
    <citation type="submission" date="2017-08" db="EMBL/GenBank/DDBJ databases">
        <authorList>
            <person name="Polle J.E."/>
            <person name="Barry K."/>
            <person name="Cushman J."/>
            <person name="Schmutz J."/>
            <person name="Tran D."/>
            <person name="Hathwaick L.T."/>
            <person name="Yim W.C."/>
            <person name="Jenkins J."/>
            <person name="Mckie-Krisberg Z.M."/>
            <person name="Prochnik S."/>
            <person name="Lindquist E."/>
            <person name="Dockter R.B."/>
            <person name="Adam C."/>
            <person name="Molina H."/>
            <person name="Bunkerborg J."/>
            <person name="Jin E."/>
            <person name="Buchheim M."/>
            <person name="Magnuson J."/>
        </authorList>
    </citation>
    <scope>NUCLEOTIDE SEQUENCE</scope>
    <source>
        <strain evidence="1">CCAP 19/18</strain>
    </source>
</reference>
<gene>
    <name evidence="1" type="ORF">DUNSADRAFT_2630</name>
</gene>
<evidence type="ECO:0000313" key="2">
    <source>
        <dbReference type="Proteomes" id="UP000815325"/>
    </source>
</evidence>
<name>A0ABQ7FW96_DUNSA</name>
<proteinExistence type="predicted"/>
<dbReference type="EMBL" id="MU070825">
    <property type="protein sequence ID" value="KAF5826586.1"/>
    <property type="molecule type" value="Genomic_DNA"/>
</dbReference>
<keyword evidence="2" id="KW-1185">Reference proteome</keyword>
<accession>A0ABQ7FW96</accession>